<keyword evidence="9" id="KW-1185">Reference proteome</keyword>
<comment type="catalytic activity">
    <reaction evidence="1">
        <text>Hydrolysis of terminal non-reducing alpha-L-rhamnose residues in alpha-L-rhamnosides.</text>
        <dbReference type="EC" id="3.2.1.40"/>
    </reaction>
</comment>
<dbReference type="InterPro" id="IPR035398">
    <property type="entry name" value="Bac_rhamnosid_C"/>
</dbReference>
<dbReference type="Gene3D" id="1.50.10.10">
    <property type="match status" value="1"/>
</dbReference>
<dbReference type="InterPro" id="IPR008902">
    <property type="entry name" value="Rhamnosid_concanavalin"/>
</dbReference>
<evidence type="ECO:0000313" key="8">
    <source>
        <dbReference type="EMBL" id="MFD1937000.1"/>
    </source>
</evidence>
<dbReference type="SUPFAM" id="SSF48208">
    <property type="entry name" value="Six-hairpin glycosidases"/>
    <property type="match status" value="1"/>
</dbReference>
<evidence type="ECO:0000259" key="4">
    <source>
        <dbReference type="Pfam" id="PF05592"/>
    </source>
</evidence>
<evidence type="ECO:0000256" key="2">
    <source>
        <dbReference type="ARBA" id="ARBA00012652"/>
    </source>
</evidence>
<name>A0ABW4T7E8_9ACTN</name>
<dbReference type="Proteomes" id="UP001597368">
    <property type="component" value="Unassembled WGS sequence"/>
</dbReference>
<dbReference type="PANTHER" id="PTHR33307">
    <property type="entry name" value="ALPHA-RHAMNOSIDASE (EUROFUNG)"/>
    <property type="match status" value="1"/>
</dbReference>
<dbReference type="InterPro" id="IPR013737">
    <property type="entry name" value="Bac_rhamnosid_N"/>
</dbReference>
<dbReference type="RefSeq" id="WP_379577787.1">
    <property type="nucleotide sequence ID" value="NZ_JBHUFV010000054.1"/>
</dbReference>
<feature type="domain" description="Alpha-L-rhamnosidase concanavalin-like" evidence="4">
    <location>
        <begin position="301"/>
        <end position="381"/>
    </location>
</feature>
<evidence type="ECO:0000259" key="7">
    <source>
        <dbReference type="Pfam" id="PF17390"/>
    </source>
</evidence>
<evidence type="ECO:0000256" key="1">
    <source>
        <dbReference type="ARBA" id="ARBA00001445"/>
    </source>
</evidence>
<dbReference type="Gene3D" id="2.60.40.10">
    <property type="entry name" value="Immunoglobulins"/>
    <property type="match status" value="1"/>
</dbReference>
<feature type="domain" description="Bacterial alpha-L-rhamnosidase N-terminal" evidence="5">
    <location>
        <begin position="127"/>
        <end position="294"/>
    </location>
</feature>
<evidence type="ECO:0000313" key="9">
    <source>
        <dbReference type="Proteomes" id="UP001597368"/>
    </source>
</evidence>
<evidence type="ECO:0000256" key="3">
    <source>
        <dbReference type="ARBA" id="ARBA00022801"/>
    </source>
</evidence>
<accession>A0ABW4T7E8</accession>
<dbReference type="Pfam" id="PF05592">
    <property type="entry name" value="Bac_rhamnosid"/>
    <property type="match status" value="1"/>
</dbReference>
<dbReference type="EC" id="3.2.1.40" evidence="2"/>
<dbReference type="GO" id="GO:0016787">
    <property type="term" value="F:hydrolase activity"/>
    <property type="evidence" value="ECO:0007669"/>
    <property type="project" value="UniProtKB-KW"/>
</dbReference>
<dbReference type="Pfam" id="PF17390">
    <property type="entry name" value="Bac_rhamnosid_C"/>
    <property type="match status" value="1"/>
</dbReference>
<dbReference type="Pfam" id="PF08531">
    <property type="entry name" value="Bac_rhamnosid_N"/>
    <property type="match status" value="1"/>
</dbReference>
<dbReference type="Gene3D" id="2.60.120.260">
    <property type="entry name" value="Galactose-binding domain-like"/>
    <property type="match status" value="2"/>
</dbReference>
<gene>
    <name evidence="8" type="ORF">ACFSKW_36580</name>
</gene>
<dbReference type="Pfam" id="PF25788">
    <property type="entry name" value="Ig_Rha78A_N"/>
    <property type="match status" value="1"/>
</dbReference>
<dbReference type="InterPro" id="IPR035396">
    <property type="entry name" value="Bac_rhamnosid6H"/>
</dbReference>
<dbReference type="Gene3D" id="2.60.420.10">
    <property type="entry name" value="Maltose phosphorylase, domain 3"/>
    <property type="match status" value="1"/>
</dbReference>
<sequence>MRVSHIRAEHLDEPFGIGVPDPRLSWTTEVEGPWRQTAYEVEARGERVAVESDASVLVPWPFAPLASRERVTVRVRVRGGHGWSAWSDAQVVEAGLLSARDWSARFVAPGAGRDLLRCEFDARPGLTRARLYVTALGVYEVELNGERVGADVLAPGWTSYGHRLRYQTFDVTDLLAEGRNAIGAMLGEGWYKGRIGFAGGKAGYGDTVALLAQLELVHPGGEVERVVTGADWLAASGPITFSGIYDGEVHDAGRERDGWSKPGHDTEGWAPAELVERDLATLTAPTGPAVRRVETLAGERDGVIVDFGQNLVGRLRITAEGRAGERVVLRHAEVLENGELCTRPLRTAASVDTYTLRGGGQETWEPRFTFHGFRYASVEGPVTDVRAAVCHTDMARTGWFECSDPLLNRLHENVVWSMRGNFLDLPTDCPQRDERLGWTGDLQVFAPTAAFLYDCAGPLTSWLADLAAEQAEDGALPVVVPNALGPKAVFAAAGWCDAAVIVPWTLYERYGDAGILQTRFDSMRRWVDHVAALGEDYTNGYQFGDWLDPSAPPDRPGDGRTPKRLVAAAYHVRSADLVAMAADVLGRDAEQDRFATMAARAREAFVQEFVTEEGRILGDSATGYALAVRFGLLPTRGQRDRAGARLAALVEREGHRIPTGFLGTPLLCDALADTGHLDTAYRLLTQRECPSWLYPVTMGATTVWERWDSMLPDGSVNPGEMTSFNHYALGAVADWMHRTVAGLAPAAPGYRRLAVAPRPGGGLTWARARLRTPYGMAETGWSLDGGRLVVEAVVPPNTTALVTLPGRAPVEVGSGHHRW</sequence>
<dbReference type="InterPro" id="IPR016007">
    <property type="entry name" value="Alpha_rhamnosid"/>
</dbReference>
<protein>
    <recommendedName>
        <fullName evidence="2">alpha-L-rhamnosidase</fullName>
        <ecNumber evidence="2">3.2.1.40</ecNumber>
    </recommendedName>
</protein>
<dbReference type="InterPro" id="IPR013783">
    <property type="entry name" value="Ig-like_fold"/>
</dbReference>
<comment type="caution">
    <text evidence="8">The sequence shown here is derived from an EMBL/GenBank/DDBJ whole genome shotgun (WGS) entry which is preliminary data.</text>
</comment>
<evidence type="ECO:0000259" key="5">
    <source>
        <dbReference type="Pfam" id="PF08531"/>
    </source>
</evidence>
<feature type="domain" description="Alpha-L-rhamnosidase C-terminal" evidence="7">
    <location>
        <begin position="742"/>
        <end position="816"/>
    </location>
</feature>
<evidence type="ECO:0000259" key="6">
    <source>
        <dbReference type="Pfam" id="PF17389"/>
    </source>
</evidence>
<proteinExistence type="predicted"/>
<dbReference type="EMBL" id="JBHUFV010000054">
    <property type="protein sequence ID" value="MFD1937000.1"/>
    <property type="molecule type" value="Genomic_DNA"/>
</dbReference>
<feature type="domain" description="Alpha-L-rhamnosidase six-hairpin glycosidase" evidence="6">
    <location>
        <begin position="396"/>
        <end position="740"/>
    </location>
</feature>
<dbReference type="InterPro" id="IPR012341">
    <property type="entry name" value="6hp_glycosidase-like_sf"/>
</dbReference>
<keyword evidence="3 8" id="KW-0378">Hydrolase</keyword>
<reference evidence="9" key="1">
    <citation type="journal article" date="2019" name="Int. J. Syst. Evol. Microbiol.">
        <title>The Global Catalogue of Microorganisms (GCM) 10K type strain sequencing project: providing services to taxonomists for standard genome sequencing and annotation.</title>
        <authorList>
            <consortium name="The Broad Institute Genomics Platform"/>
            <consortium name="The Broad Institute Genome Sequencing Center for Infectious Disease"/>
            <person name="Wu L."/>
            <person name="Ma J."/>
        </authorList>
    </citation>
    <scope>NUCLEOTIDE SEQUENCE [LARGE SCALE GENOMIC DNA]</scope>
    <source>
        <strain evidence="9">ICMP 6774ER</strain>
    </source>
</reference>
<organism evidence="8 9">
    <name type="scientific">Nonomuraea mangrovi</name>
    <dbReference type="NCBI Taxonomy" id="2316207"/>
    <lineage>
        <taxon>Bacteria</taxon>
        <taxon>Bacillati</taxon>
        <taxon>Actinomycetota</taxon>
        <taxon>Actinomycetes</taxon>
        <taxon>Streptosporangiales</taxon>
        <taxon>Streptosporangiaceae</taxon>
        <taxon>Nonomuraea</taxon>
    </lineage>
</organism>
<dbReference type="PANTHER" id="PTHR33307:SF6">
    <property type="entry name" value="ALPHA-RHAMNOSIDASE (EUROFUNG)-RELATED"/>
    <property type="match status" value="1"/>
</dbReference>
<dbReference type="PIRSF" id="PIRSF010631">
    <property type="entry name" value="A-rhamnsds"/>
    <property type="match status" value="1"/>
</dbReference>
<dbReference type="InterPro" id="IPR008928">
    <property type="entry name" value="6-hairpin_glycosidase_sf"/>
</dbReference>
<dbReference type="Pfam" id="PF17389">
    <property type="entry name" value="Bac_rhamnosid6H"/>
    <property type="match status" value="1"/>
</dbReference>